<evidence type="ECO:0000313" key="2">
    <source>
        <dbReference type="EMBL" id="KAK6362210.1"/>
    </source>
</evidence>
<evidence type="ECO:0000313" key="3">
    <source>
        <dbReference type="Proteomes" id="UP001373714"/>
    </source>
</evidence>
<dbReference type="Proteomes" id="UP001373714">
    <property type="component" value="Unassembled WGS sequence"/>
</dbReference>
<protein>
    <submittedName>
        <fullName evidence="2">Uncharacterized protein</fullName>
    </submittedName>
</protein>
<feature type="compositionally biased region" description="Polar residues" evidence="1">
    <location>
        <begin position="299"/>
        <end position="309"/>
    </location>
</feature>
<feature type="region of interest" description="Disordered" evidence="1">
    <location>
        <begin position="293"/>
        <end position="313"/>
    </location>
</feature>
<gene>
    <name evidence="2" type="ORF">TWF730_005906</name>
</gene>
<dbReference type="AlphaFoldDB" id="A0AAV9VQX7"/>
<organism evidence="2 3">
    <name type="scientific">Orbilia blumenaviensis</name>
    <dbReference type="NCBI Taxonomy" id="1796055"/>
    <lineage>
        <taxon>Eukaryota</taxon>
        <taxon>Fungi</taxon>
        <taxon>Dikarya</taxon>
        <taxon>Ascomycota</taxon>
        <taxon>Pezizomycotina</taxon>
        <taxon>Orbiliomycetes</taxon>
        <taxon>Orbiliales</taxon>
        <taxon>Orbiliaceae</taxon>
        <taxon>Orbilia</taxon>
    </lineage>
</organism>
<name>A0AAV9VQX7_9PEZI</name>
<keyword evidence="3" id="KW-1185">Reference proteome</keyword>
<comment type="caution">
    <text evidence="2">The sequence shown here is derived from an EMBL/GenBank/DDBJ whole genome shotgun (WGS) entry which is preliminary data.</text>
</comment>
<evidence type="ECO:0000256" key="1">
    <source>
        <dbReference type="SAM" id="MobiDB-lite"/>
    </source>
</evidence>
<feature type="region of interest" description="Disordered" evidence="1">
    <location>
        <begin position="386"/>
        <end position="424"/>
    </location>
</feature>
<reference evidence="2 3" key="1">
    <citation type="submission" date="2019-10" db="EMBL/GenBank/DDBJ databases">
        <authorList>
            <person name="Palmer J.M."/>
        </authorList>
    </citation>
    <scope>NUCLEOTIDE SEQUENCE [LARGE SCALE GENOMIC DNA]</scope>
    <source>
        <strain evidence="2 3">TWF730</strain>
    </source>
</reference>
<dbReference type="EMBL" id="JAVHNS010000002">
    <property type="protein sequence ID" value="KAK6362210.1"/>
    <property type="molecule type" value="Genomic_DNA"/>
</dbReference>
<accession>A0AAV9VQX7</accession>
<proteinExistence type="predicted"/>
<sequence length="424" mass="47039">MNVVVIIKAELTHWDTNPTVTRGAVNTGFEPTRTTLETKTRVIGLHNYPGAKPAAPVATPIAPPSYDVAAYFNFESVETGKQVLLYGKHSKKDMDSLESLIEYSKTLYGQPDQRCYSPYRTSKYLPGADITGYLESRILVCRNGYSLRLGNHCMGVAKAENCSIAGVEYPKTIHDRIMSKKAIGITDHNVEDNNYRLIASLYMRRATWDIRFGFEKNGCPARNGVDKDKSEYVTVFNKGEWRQFAIDNPGVLMYSLEDLPFPKFDVPTFGERPVPLPTADDKIRKTERPAWEVTEPGPMSTTMFRSTPTTPAPRIAGVKRSVLEQAQETPTTTESLSPESTEAMRRLIDALWGPGGKHLKHLKTPSSAPLEVPKLAMNEGLVVDEEPPLPLRAGDLPTESLAFDPSDPTFVDPPAHTLSYTPPP</sequence>